<dbReference type="KEGG" id="abe:ARB_04203"/>
<dbReference type="InterPro" id="IPR036047">
    <property type="entry name" value="F-box-like_dom_sf"/>
</dbReference>
<reference evidence="4" key="1">
    <citation type="journal article" date="2011" name="Genome Biol.">
        <title>Comparative and functional genomics provide insights into the pathogenicity of dermatophytic fungi.</title>
        <authorList>
            <person name="Burmester A."/>
            <person name="Shelest E."/>
            <person name="Gloeckner G."/>
            <person name="Heddergott C."/>
            <person name="Schindler S."/>
            <person name="Staib P."/>
            <person name="Heidel A."/>
            <person name="Felder M."/>
            <person name="Petzold A."/>
            <person name="Szafranski K."/>
            <person name="Feuermann M."/>
            <person name="Pedruzzi I."/>
            <person name="Priebe S."/>
            <person name="Groth M."/>
            <person name="Winkler R."/>
            <person name="Li W."/>
            <person name="Kniemeyer O."/>
            <person name="Schroeckh V."/>
            <person name="Hertweck C."/>
            <person name="Hube B."/>
            <person name="White T.C."/>
            <person name="Platzer M."/>
            <person name="Guthke R."/>
            <person name="Heitman J."/>
            <person name="Woestemeyer J."/>
            <person name="Zipfel P.F."/>
            <person name="Monod M."/>
            <person name="Brakhage A.A."/>
        </authorList>
    </citation>
    <scope>NUCLEOTIDE SEQUENCE [LARGE SCALE GENOMIC DNA]</scope>
    <source>
        <strain evidence="4">ATCC MYA-4681 / CBS 112371</strain>
    </source>
</reference>
<dbReference type="eggNOG" id="ENOG502SYD7">
    <property type="taxonomic scope" value="Eukaryota"/>
</dbReference>
<evidence type="ECO:0000256" key="1">
    <source>
        <dbReference type="SAM" id="MobiDB-lite"/>
    </source>
</evidence>
<dbReference type="Proteomes" id="UP000008866">
    <property type="component" value="Unassembled WGS sequence"/>
</dbReference>
<name>D4AIV5_ARTBC</name>
<dbReference type="CDD" id="cd09917">
    <property type="entry name" value="F-box_SF"/>
    <property type="match status" value="1"/>
</dbReference>
<keyword evidence="4" id="KW-1185">Reference proteome</keyword>
<dbReference type="RefSeq" id="XP_003017323.1">
    <property type="nucleotide sequence ID" value="XM_003017277.1"/>
</dbReference>
<dbReference type="HOGENOM" id="CLU_090423_0_0_1"/>
<sequence>MTQTQHTTSTRSRKAKAMGLLTIPVEVLDEIAGYLSYSSRFALSLTCRALHTWIDNPYCTSKKRDKLLSERLSQSRCPVIKPKDLFEIEMWPAYMKQDNLQMAHGYFACGECVRLRRARHFTNAMMKGKRGKIGSGTIEQRSKRVCIQCCLRLGRFSPGTTFYFGGAEVHGFGIICARCRRYEGYEDYHWNRSDTCGGCLLMYEMPVRHYSLYEKSVEDYLAQARHVTHLVINQKTASSQRRREEEAKKQRSKETQEETKRRQKTTAGDASLRATESLLLSHLRVSYPDSRNFPLF</sequence>
<accession>D4AIV5</accession>
<proteinExistence type="predicted"/>
<dbReference type="OMA" id="YFACGEC"/>
<dbReference type="AlphaFoldDB" id="D4AIV5"/>
<feature type="domain" description="F-box" evidence="2">
    <location>
        <begin position="17"/>
        <end position="67"/>
    </location>
</feature>
<evidence type="ECO:0000259" key="2">
    <source>
        <dbReference type="PROSITE" id="PS50181"/>
    </source>
</evidence>
<organism evidence="3 4">
    <name type="scientific">Arthroderma benhamiae (strain ATCC MYA-4681 / CBS 112371)</name>
    <name type="common">Trichophyton mentagrophytes</name>
    <dbReference type="NCBI Taxonomy" id="663331"/>
    <lineage>
        <taxon>Eukaryota</taxon>
        <taxon>Fungi</taxon>
        <taxon>Dikarya</taxon>
        <taxon>Ascomycota</taxon>
        <taxon>Pezizomycotina</taxon>
        <taxon>Eurotiomycetes</taxon>
        <taxon>Eurotiomycetidae</taxon>
        <taxon>Onygenales</taxon>
        <taxon>Arthrodermataceae</taxon>
        <taxon>Trichophyton</taxon>
    </lineage>
</organism>
<evidence type="ECO:0000313" key="4">
    <source>
        <dbReference type="Proteomes" id="UP000008866"/>
    </source>
</evidence>
<evidence type="ECO:0000313" key="3">
    <source>
        <dbReference type="EMBL" id="EFE36678.1"/>
    </source>
</evidence>
<dbReference type="GeneID" id="9524432"/>
<dbReference type="Pfam" id="PF00646">
    <property type="entry name" value="F-box"/>
    <property type="match status" value="1"/>
</dbReference>
<feature type="compositionally biased region" description="Basic and acidic residues" evidence="1">
    <location>
        <begin position="241"/>
        <end position="260"/>
    </location>
</feature>
<dbReference type="SMART" id="SM00256">
    <property type="entry name" value="FBOX"/>
    <property type="match status" value="1"/>
</dbReference>
<dbReference type="InterPro" id="IPR001810">
    <property type="entry name" value="F-box_dom"/>
</dbReference>
<comment type="caution">
    <text evidence="3">The sequence shown here is derived from an EMBL/GenBank/DDBJ whole genome shotgun (WGS) entry which is preliminary data.</text>
</comment>
<dbReference type="EMBL" id="ABSU01000001">
    <property type="protein sequence ID" value="EFE36678.1"/>
    <property type="molecule type" value="Genomic_DNA"/>
</dbReference>
<protein>
    <recommendedName>
        <fullName evidence="2">F-box domain-containing protein</fullName>
    </recommendedName>
</protein>
<dbReference type="PROSITE" id="PS50181">
    <property type="entry name" value="FBOX"/>
    <property type="match status" value="1"/>
</dbReference>
<dbReference type="SUPFAM" id="SSF81383">
    <property type="entry name" value="F-box domain"/>
    <property type="match status" value="1"/>
</dbReference>
<gene>
    <name evidence="3" type="ORF">ARB_04203</name>
</gene>
<feature type="region of interest" description="Disordered" evidence="1">
    <location>
        <begin position="234"/>
        <end position="271"/>
    </location>
</feature>